<reference evidence="1" key="1">
    <citation type="submission" date="2020-04" db="EMBL/GenBank/DDBJ databases">
        <authorList>
            <person name="Chiriac C."/>
            <person name="Salcher M."/>
            <person name="Ghai R."/>
            <person name="Kavagutti S V."/>
        </authorList>
    </citation>
    <scope>NUCLEOTIDE SEQUENCE</scope>
</reference>
<evidence type="ECO:0008006" key="2">
    <source>
        <dbReference type="Google" id="ProtNLM"/>
    </source>
</evidence>
<organism evidence="1">
    <name type="scientific">uncultured Caudovirales phage</name>
    <dbReference type="NCBI Taxonomy" id="2100421"/>
    <lineage>
        <taxon>Viruses</taxon>
        <taxon>Duplodnaviria</taxon>
        <taxon>Heunggongvirae</taxon>
        <taxon>Uroviricota</taxon>
        <taxon>Caudoviricetes</taxon>
        <taxon>Peduoviridae</taxon>
        <taxon>Maltschvirus</taxon>
        <taxon>Maltschvirus maltsch</taxon>
    </lineage>
</organism>
<name>A0A6J5L6P4_9CAUD</name>
<protein>
    <recommendedName>
        <fullName evidence="2">RNA polymerase sigma factor</fullName>
    </recommendedName>
</protein>
<gene>
    <name evidence="1" type="ORF">UFOVP117_354</name>
</gene>
<accession>A0A6J5L6P4</accession>
<sequence length="245" mass="28874">MTISSSTEMIEVSKKKKPTTENYFDIREENAVRMFLTASTFDEKNKIYNDFLRHPLDKMISSIIRRYKLYRKDMDFIDIHTDTHSFLMTKIDKFSPSKEKKAYSYFGTICKNYLMGQILKDQKEMNRKVSYEDISGDLENRAEMVYYLDVEPDVEVNVIPILKSYIKDVLEENDLNENEIKLGIALIEVLDNYETIFPASDNNKFNKNVILLSLREMTNLSTKEIRASMKKYKKIYLGLIEIKPD</sequence>
<evidence type="ECO:0000313" key="1">
    <source>
        <dbReference type="EMBL" id="CAB4130298.1"/>
    </source>
</evidence>
<dbReference type="EMBL" id="LR796235">
    <property type="protein sequence ID" value="CAB4130298.1"/>
    <property type="molecule type" value="Genomic_DNA"/>
</dbReference>
<proteinExistence type="predicted"/>